<feature type="transmembrane region" description="Helical" evidence="1">
    <location>
        <begin position="259"/>
        <end position="280"/>
    </location>
</feature>
<feature type="transmembrane region" description="Helical" evidence="1">
    <location>
        <begin position="195"/>
        <end position="214"/>
    </location>
</feature>
<keyword evidence="1" id="KW-0472">Membrane</keyword>
<feature type="transmembrane region" description="Helical" evidence="1">
    <location>
        <begin position="221"/>
        <end position="239"/>
    </location>
</feature>
<gene>
    <name evidence="2" type="ORF">BAOM_3090</name>
</gene>
<keyword evidence="1" id="KW-0812">Transmembrane</keyword>
<sequence>MIPTTAISTTFLFAKFTQAKSFLERGDVSNGYFSGKAIAERGGLTSEISRFFEEANKTIEYFKNINQHIYQWSLDLLSFTYETLTTIVLQTPLFLFNNSFVKNTSTTFSMISVSIVILFTIYEMIMKLLKKRHTDFKTIIKRFPLAVAATGFAPFLFEKSFELINKITKGITQVGGITLNGSSFANFVTVGEIDVLILLLFDVTLLSLLIPIFLQQGKRWWELFCLSAISPLALSAWVFDRHSHLFHQWWNHIKRLSMVQLVYGTFIVLLGVFIYGTRFISPEMFFVKLLVTIGALTSLSNPPQIVKAYSRGDGDIFSMYDSYKNTALGIYKTVTFKNFRPTQFIKNKQQEKLAKITKLRKQHNRRFVDDLLK</sequence>
<evidence type="ECO:0000256" key="1">
    <source>
        <dbReference type="SAM" id="Phobius"/>
    </source>
</evidence>
<feature type="transmembrane region" description="Helical" evidence="1">
    <location>
        <begin position="107"/>
        <end position="126"/>
    </location>
</feature>
<dbReference type="Proteomes" id="UP000283095">
    <property type="component" value="Chromosome"/>
</dbReference>
<evidence type="ECO:0000313" key="3">
    <source>
        <dbReference type="Proteomes" id="UP000283095"/>
    </source>
</evidence>
<proteinExistence type="predicted"/>
<name>A0A3Q9RQ00_9BACI</name>
<reference evidence="2 3" key="1">
    <citation type="submission" date="2018-01" db="EMBL/GenBank/DDBJ databases">
        <title>Bacillus asahii Genome sequencing and assembly.</title>
        <authorList>
            <person name="Jiang H."/>
            <person name="Feng Y."/>
            <person name="Zhao F."/>
            <person name="Lin X."/>
        </authorList>
    </citation>
    <scope>NUCLEOTIDE SEQUENCE [LARGE SCALE GENOMIC DNA]</scope>
    <source>
        <strain evidence="2 3">OM18</strain>
    </source>
</reference>
<protein>
    <submittedName>
        <fullName evidence="2">Uncharacterized protein</fullName>
    </submittedName>
</protein>
<dbReference type="AlphaFoldDB" id="A0A3Q9RQ00"/>
<accession>A0A3Q9RQ00</accession>
<dbReference type="EMBL" id="CP026095">
    <property type="protein sequence ID" value="AZV43699.1"/>
    <property type="molecule type" value="Genomic_DNA"/>
</dbReference>
<dbReference type="KEGG" id="pasa:BAOM_3090"/>
<dbReference type="OrthoDB" id="2864234at2"/>
<feature type="transmembrane region" description="Helical" evidence="1">
    <location>
        <begin position="138"/>
        <end position="157"/>
    </location>
</feature>
<evidence type="ECO:0000313" key="2">
    <source>
        <dbReference type="EMBL" id="AZV43699.1"/>
    </source>
</evidence>
<organism evidence="2 3">
    <name type="scientific">Peribacillus asahii</name>
    <dbReference type="NCBI Taxonomy" id="228899"/>
    <lineage>
        <taxon>Bacteria</taxon>
        <taxon>Bacillati</taxon>
        <taxon>Bacillota</taxon>
        <taxon>Bacilli</taxon>
        <taxon>Bacillales</taxon>
        <taxon>Bacillaceae</taxon>
        <taxon>Peribacillus</taxon>
    </lineage>
</organism>
<keyword evidence="1" id="KW-1133">Transmembrane helix</keyword>